<evidence type="ECO:0000313" key="1">
    <source>
        <dbReference type="EMBL" id="EPY01768.1"/>
    </source>
</evidence>
<sequence length="86" mass="9604">MVLGFRRNRSENQENSKGALSVRIDIPLDLAQRLYTAARTLGRKPEECALDAIRTFVIDCEDAATLRSQLGGSSDYVVRIQDYGID</sequence>
<evidence type="ECO:0000313" key="2">
    <source>
        <dbReference type="Proteomes" id="UP000015350"/>
    </source>
</evidence>
<comment type="caution">
    <text evidence="1">The sequence shown here is derived from an EMBL/GenBank/DDBJ whole genome shotgun (WGS) entry which is preliminary data.</text>
</comment>
<accession>S9SCG4</accession>
<name>S9SCG4_MAGFU</name>
<protein>
    <submittedName>
        <fullName evidence="1">Uncharacterized protein</fullName>
    </submittedName>
</protein>
<dbReference type="Proteomes" id="UP000015350">
    <property type="component" value="Unassembled WGS sequence"/>
</dbReference>
<organism evidence="1 2">
    <name type="scientific">Magnetospirillum fulvum MGU-K5</name>
    <dbReference type="NCBI Taxonomy" id="1316936"/>
    <lineage>
        <taxon>Bacteria</taxon>
        <taxon>Pseudomonadati</taxon>
        <taxon>Pseudomonadota</taxon>
        <taxon>Alphaproteobacteria</taxon>
        <taxon>Rhodospirillales</taxon>
        <taxon>Rhodospirillaceae</taxon>
        <taxon>Magnetospirillum</taxon>
    </lineage>
</organism>
<dbReference type="EMBL" id="AQPH01000030">
    <property type="protein sequence ID" value="EPY01768.1"/>
    <property type="molecule type" value="Genomic_DNA"/>
</dbReference>
<proteinExistence type="predicted"/>
<reference evidence="1 2" key="1">
    <citation type="submission" date="2013-04" db="EMBL/GenBank/DDBJ databases">
        <authorList>
            <person name="Kuznetsov B."/>
            <person name="Ivanovsky R."/>
        </authorList>
    </citation>
    <scope>NUCLEOTIDE SEQUENCE [LARGE SCALE GENOMIC DNA]</scope>
    <source>
        <strain evidence="1 2">MGU-K5</strain>
    </source>
</reference>
<dbReference type="STRING" id="1316936.K678_09228"/>
<dbReference type="eggNOG" id="ENOG5034C9V">
    <property type="taxonomic scope" value="Bacteria"/>
</dbReference>
<dbReference type="AlphaFoldDB" id="S9SCG4"/>
<gene>
    <name evidence="1" type="ORF">K678_09228</name>
</gene>